<reference evidence="13" key="3">
    <citation type="submission" date="2015-02" db="UniProtKB">
        <authorList>
            <consortium name="EnsemblProtists"/>
        </authorList>
    </citation>
    <scope>IDENTIFICATION</scope>
    <source>
        <strain evidence="13">DAOM BR144</strain>
    </source>
</reference>
<keyword evidence="14" id="KW-1185">Reference proteome</keyword>
<dbReference type="AlphaFoldDB" id="K3XAK7"/>
<evidence type="ECO:0000259" key="12">
    <source>
        <dbReference type="Pfam" id="PF18266"/>
    </source>
</evidence>
<dbReference type="Pfam" id="PF18266">
    <property type="entry name" value="Ncstrn_small"/>
    <property type="match status" value="1"/>
</dbReference>
<dbReference type="Gene3D" id="3.40.630.10">
    <property type="entry name" value="Zn peptidases"/>
    <property type="match status" value="1"/>
</dbReference>
<dbReference type="GO" id="GO:0005886">
    <property type="term" value="C:plasma membrane"/>
    <property type="evidence" value="ECO:0007669"/>
    <property type="project" value="UniProtKB-ARBA"/>
</dbReference>
<evidence type="ECO:0000313" key="13">
    <source>
        <dbReference type="EnsemblProtists" id="PYU1_T014256"/>
    </source>
</evidence>
<protein>
    <recommendedName>
        <fullName evidence="3">Nicastrin</fullName>
    </recommendedName>
</protein>
<dbReference type="HOGENOM" id="CLU_361508_0_0_1"/>
<keyword evidence="5 11" id="KW-0732">Signal</keyword>
<feature type="transmembrane region" description="Helical" evidence="10">
    <location>
        <begin position="704"/>
        <end position="728"/>
    </location>
</feature>
<dbReference type="InterPro" id="IPR041084">
    <property type="entry name" value="Ncstrn_small"/>
</dbReference>
<keyword evidence="6" id="KW-0914">Notch signaling pathway</keyword>
<keyword evidence="9" id="KW-0325">Glycoprotein</keyword>
<comment type="similarity">
    <text evidence="2">Belongs to the nicastrin family.</text>
</comment>
<dbReference type="Pfam" id="PF05450">
    <property type="entry name" value="Nicastrin"/>
    <property type="match status" value="1"/>
</dbReference>
<dbReference type="InParanoid" id="K3XAK7"/>
<evidence type="ECO:0000256" key="11">
    <source>
        <dbReference type="SAM" id="SignalP"/>
    </source>
</evidence>
<dbReference type="EMBL" id="GL376600">
    <property type="status" value="NOT_ANNOTATED_CDS"/>
    <property type="molecule type" value="Genomic_DNA"/>
</dbReference>
<keyword evidence="4 10" id="KW-0812">Transmembrane</keyword>
<evidence type="ECO:0000256" key="7">
    <source>
        <dbReference type="ARBA" id="ARBA00022989"/>
    </source>
</evidence>
<dbReference type="PANTHER" id="PTHR21092">
    <property type="entry name" value="NICASTRIN"/>
    <property type="match status" value="1"/>
</dbReference>
<dbReference type="InterPro" id="IPR008710">
    <property type="entry name" value="Nicastrin"/>
</dbReference>
<proteinExistence type="inferred from homology"/>
<dbReference type="PANTHER" id="PTHR21092:SF0">
    <property type="entry name" value="NICASTRIN"/>
    <property type="match status" value="1"/>
</dbReference>
<evidence type="ECO:0000256" key="2">
    <source>
        <dbReference type="ARBA" id="ARBA00007717"/>
    </source>
</evidence>
<name>K3XAK7_GLOUD</name>
<keyword evidence="8 10" id="KW-0472">Membrane</keyword>
<dbReference type="eggNOG" id="KOG2657">
    <property type="taxonomic scope" value="Eukaryota"/>
</dbReference>
<feature type="domain" description="Nicastrin small lobe" evidence="12">
    <location>
        <begin position="45"/>
        <end position="191"/>
    </location>
</feature>
<evidence type="ECO:0000256" key="3">
    <source>
        <dbReference type="ARBA" id="ARBA00015303"/>
    </source>
</evidence>
<dbReference type="Proteomes" id="UP000019132">
    <property type="component" value="Unassembled WGS sequence"/>
</dbReference>
<dbReference type="GO" id="GO:0007219">
    <property type="term" value="P:Notch signaling pathway"/>
    <property type="evidence" value="ECO:0007669"/>
    <property type="project" value="UniProtKB-KW"/>
</dbReference>
<evidence type="ECO:0000256" key="1">
    <source>
        <dbReference type="ARBA" id="ARBA00004479"/>
    </source>
</evidence>
<comment type="subcellular location">
    <subcellularLocation>
        <location evidence="1">Membrane</location>
        <topology evidence="1">Single-pass type I membrane protein</topology>
    </subcellularLocation>
</comment>
<reference evidence="14" key="1">
    <citation type="journal article" date="2010" name="Genome Biol.">
        <title>Genome sequence of the necrotrophic plant pathogen Pythium ultimum reveals original pathogenicity mechanisms and effector repertoire.</title>
        <authorList>
            <person name="Levesque C.A."/>
            <person name="Brouwer H."/>
            <person name="Cano L."/>
            <person name="Hamilton J.P."/>
            <person name="Holt C."/>
            <person name="Huitema E."/>
            <person name="Raffaele S."/>
            <person name="Robideau G.P."/>
            <person name="Thines M."/>
            <person name="Win J."/>
            <person name="Zerillo M.M."/>
            <person name="Beakes G.W."/>
            <person name="Boore J.L."/>
            <person name="Busam D."/>
            <person name="Dumas B."/>
            <person name="Ferriera S."/>
            <person name="Fuerstenberg S.I."/>
            <person name="Gachon C.M."/>
            <person name="Gaulin E."/>
            <person name="Govers F."/>
            <person name="Grenville-Briggs L."/>
            <person name="Horner N."/>
            <person name="Hostetler J."/>
            <person name="Jiang R.H."/>
            <person name="Johnson J."/>
            <person name="Krajaejun T."/>
            <person name="Lin H."/>
            <person name="Meijer H.J."/>
            <person name="Moore B."/>
            <person name="Morris P."/>
            <person name="Phuntmart V."/>
            <person name="Puiu D."/>
            <person name="Shetty J."/>
            <person name="Stajich J.E."/>
            <person name="Tripathy S."/>
            <person name="Wawra S."/>
            <person name="van West P."/>
            <person name="Whitty B.R."/>
            <person name="Coutinho P.M."/>
            <person name="Henrissat B."/>
            <person name="Martin F."/>
            <person name="Thomas P.D."/>
            <person name="Tyler B.M."/>
            <person name="De Vries R.P."/>
            <person name="Kamoun S."/>
            <person name="Yandell M."/>
            <person name="Tisserat N."/>
            <person name="Buell C.R."/>
        </authorList>
    </citation>
    <scope>NUCLEOTIDE SEQUENCE</scope>
    <source>
        <strain evidence="14">DAOM:BR144</strain>
    </source>
</reference>
<dbReference type="EnsemblProtists" id="PYU1_T014256">
    <property type="protein sequence ID" value="PYU1_T014256"/>
    <property type="gene ID" value="PYU1_G014226"/>
</dbReference>
<organism evidence="13 14">
    <name type="scientific">Globisporangium ultimum (strain ATCC 200006 / CBS 805.95 / DAOM BR144)</name>
    <name type="common">Pythium ultimum</name>
    <dbReference type="NCBI Taxonomy" id="431595"/>
    <lineage>
        <taxon>Eukaryota</taxon>
        <taxon>Sar</taxon>
        <taxon>Stramenopiles</taxon>
        <taxon>Oomycota</taxon>
        <taxon>Peronosporomycetes</taxon>
        <taxon>Pythiales</taxon>
        <taxon>Pythiaceae</taxon>
        <taxon>Globisporangium</taxon>
    </lineage>
</organism>
<evidence type="ECO:0000256" key="9">
    <source>
        <dbReference type="ARBA" id="ARBA00023180"/>
    </source>
</evidence>
<feature type="signal peptide" evidence="11">
    <location>
        <begin position="1"/>
        <end position="23"/>
    </location>
</feature>
<evidence type="ECO:0000256" key="8">
    <source>
        <dbReference type="ARBA" id="ARBA00023136"/>
    </source>
</evidence>
<evidence type="ECO:0000313" key="14">
    <source>
        <dbReference type="Proteomes" id="UP000019132"/>
    </source>
</evidence>
<evidence type="ECO:0000256" key="5">
    <source>
        <dbReference type="ARBA" id="ARBA00022729"/>
    </source>
</evidence>
<reference evidence="14" key="2">
    <citation type="submission" date="2010-04" db="EMBL/GenBank/DDBJ databases">
        <authorList>
            <person name="Buell R."/>
            <person name="Hamilton J."/>
            <person name="Hostetler J."/>
        </authorList>
    </citation>
    <scope>NUCLEOTIDE SEQUENCE [LARGE SCALE GENOMIC DNA]</scope>
    <source>
        <strain evidence="14">DAOM:BR144</strain>
    </source>
</reference>
<evidence type="ECO:0000256" key="6">
    <source>
        <dbReference type="ARBA" id="ARBA00022976"/>
    </source>
</evidence>
<dbReference type="GO" id="GO:0016485">
    <property type="term" value="P:protein processing"/>
    <property type="evidence" value="ECO:0007669"/>
    <property type="project" value="InterPro"/>
</dbReference>
<dbReference type="SUPFAM" id="SSF53187">
    <property type="entry name" value="Zn-dependent exopeptidases"/>
    <property type="match status" value="1"/>
</dbReference>
<evidence type="ECO:0000256" key="10">
    <source>
        <dbReference type="SAM" id="Phobius"/>
    </source>
</evidence>
<keyword evidence="7 10" id="KW-1133">Transmembrane helix</keyword>
<dbReference type="VEuPathDB" id="FungiDB:PYU1_G014226"/>
<accession>K3XAK7</accession>
<sequence length="737" mass="77770">MRISSAIAWAAAAVAALSSLSRARVDASAVTAGAPEHLISTGGECVRLFHSQGDVGCRSLSNGDMAALFPIATKDELTAFVNGEAATQESDEKYVLVMPESLLDYDTIEKGIARIGGVFAYPQFGVKNMTFASATPQGFGTVDGALNPFTSKKTQWNSVGNGVIEKSLPFPVVLLEDEATGAKFLDRASTNVKSGTGATYKAFLKYYFGPDEMNSVKCLTFKNVYGNRHPKCDPIGGQSAWAVRGASSASEIVLAMTSMDATSLSHVLAPGANTGASGLVALLAAAEALKVIPDSDFNKKIVFAAFQAEKFGFVGSRRFLSDLQAFTKNPTNACTAPVTGSKSPFGTNFCTEPMLSSVEFAKLALANVSYAIAVDQVGILPSSGNFTVHVNPNAAAANGSSTLVDAIVNAPSAGAKFSTGSTGSLPPTPLTSFVNDAEFGQSDLVGAVIAGYDSTFSSGAAYNSRHDVYGLLDVAAVTKASQVLAESIYQLATSNSSSAKLSSIEVKTELVQEMLLCVSTDWRCDLMKNYSTPSVETMIEYLDLKSSSWPSFAKPTTLYPGPVDTNGQMLVKTGADGSSDVAYYVLYNKTWSDDANRVNLFPNAYEVFTRSFLASAMTDSTTASAAAACTKNQDCADGGKGMECVYPGVCAKQSAYFHFAFSPGLNRTKDLGVYDVVDATMPLWTEPQWDNDIGSYSFPDPGAWIGWISLLVGAAITVVGVVLSRMFLSSVHKMKLL</sequence>
<evidence type="ECO:0000256" key="4">
    <source>
        <dbReference type="ARBA" id="ARBA00022692"/>
    </source>
</evidence>
<dbReference type="OMA" id="ECVYPGV"/>
<dbReference type="STRING" id="431595.K3XAK7"/>
<feature type="chain" id="PRO_5003868751" description="Nicastrin" evidence="11">
    <location>
        <begin position="24"/>
        <end position="737"/>
    </location>
</feature>